<organism evidence="1">
    <name type="scientific">marine sediment metagenome</name>
    <dbReference type="NCBI Taxonomy" id="412755"/>
    <lineage>
        <taxon>unclassified sequences</taxon>
        <taxon>metagenomes</taxon>
        <taxon>ecological metagenomes</taxon>
    </lineage>
</organism>
<dbReference type="AlphaFoldDB" id="X1MCH9"/>
<reference evidence="1" key="1">
    <citation type="journal article" date="2014" name="Front. Microbiol.">
        <title>High frequency of phylogenetically diverse reductive dehalogenase-homologous genes in deep subseafloor sedimentary metagenomes.</title>
        <authorList>
            <person name="Kawai M."/>
            <person name="Futagami T."/>
            <person name="Toyoda A."/>
            <person name="Takaki Y."/>
            <person name="Nishi S."/>
            <person name="Hori S."/>
            <person name="Arai W."/>
            <person name="Tsubouchi T."/>
            <person name="Morono Y."/>
            <person name="Uchiyama I."/>
            <person name="Ito T."/>
            <person name="Fujiyama A."/>
            <person name="Inagaki F."/>
            <person name="Takami H."/>
        </authorList>
    </citation>
    <scope>NUCLEOTIDE SEQUENCE</scope>
    <source>
        <strain evidence="1">Expedition CK06-06</strain>
    </source>
</reference>
<proteinExistence type="predicted"/>
<dbReference type="InterPro" id="IPR056908">
    <property type="entry name" value="Gp80-like"/>
</dbReference>
<dbReference type="Pfam" id="PF23140">
    <property type="entry name" value="Gp80"/>
    <property type="match status" value="1"/>
</dbReference>
<name>X1MCH9_9ZZZZ</name>
<comment type="caution">
    <text evidence="1">The sequence shown here is derived from an EMBL/GenBank/DDBJ whole genome shotgun (WGS) entry which is preliminary data.</text>
</comment>
<evidence type="ECO:0000313" key="1">
    <source>
        <dbReference type="EMBL" id="GAI04049.1"/>
    </source>
</evidence>
<gene>
    <name evidence="1" type="ORF">S06H3_19166</name>
</gene>
<sequence length="137" mass="14006">MAGSISDALEISLLDHVLKGGAFGVPTDIYIALSTADPLDTGGGIAEPIGDGYARVVCNTWNPATGRAIANTGAIVFPEASGDGWGNITHFAIFSAITGGTFLAHGILAASRGKTTTRNQENFLVSYAAKGSNSIYS</sequence>
<dbReference type="EMBL" id="BARV01009784">
    <property type="protein sequence ID" value="GAI04049.1"/>
    <property type="molecule type" value="Genomic_DNA"/>
</dbReference>
<protein>
    <submittedName>
        <fullName evidence="1">Uncharacterized protein</fullName>
    </submittedName>
</protein>
<accession>X1MCH9</accession>